<feature type="transmembrane region" description="Helical" evidence="8">
    <location>
        <begin position="310"/>
        <end position="330"/>
    </location>
</feature>
<evidence type="ECO:0000256" key="7">
    <source>
        <dbReference type="ARBA" id="ARBA00074139"/>
    </source>
</evidence>
<evidence type="ECO:0000256" key="8">
    <source>
        <dbReference type="SAM" id="Phobius"/>
    </source>
</evidence>
<dbReference type="GO" id="GO:0005886">
    <property type="term" value="C:plasma membrane"/>
    <property type="evidence" value="ECO:0007669"/>
    <property type="project" value="TreeGrafter"/>
</dbReference>
<feature type="transmembrane region" description="Helical" evidence="8">
    <location>
        <begin position="146"/>
        <end position="167"/>
    </location>
</feature>
<feature type="transmembrane region" description="Helical" evidence="8">
    <location>
        <begin position="277"/>
        <end position="298"/>
    </location>
</feature>
<organism evidence="10 11">
    <name type="scientific">Cupriavidus gilardii J11</name>
    <dbReference type="NCBI Taxonomy" id="936133"/>
    <lineage>
        <taxon>Bacteria</taxon>
        <taxon>Pseudomonadati</taxon>
        <taxon>Pseudomonadota</taxon>
        <taxon>Betaproteobacteria</taxon>
        <taxon>Burkholderiales</taxon>
        <taxon>Burkholderiaceae</taxon>
        <taxon>Cupriavidus</taxon>
    </lineage>
</organism>
<evidence type="ECO:0000313" key="11">
    <source>
        <dbReference type="Proteomes" id="UP000318141"/>
    </source>
</evidence>
<dbReference type="OrthoDB" id="5441967at2"/>
<keyword evidence="4 8" id="KW-1133">Transmembrane helix</keyword>
<gene>
    <name evidence="10" type="ORF">L602_000800000890</name>
</gene>
<comment type="function">
    <text evidence="6">Component of the tartrate utilization system and may allow entry of tartrate and tartrate dehydrogenase.</text>
</comment>
<dbReference type="InterPro" id="IPR020846">
    <property type="entry name" value="MFS_dom"/>
</dbReference>
<dbReference type="Proteomes" id="UP000318141">
    <property type="component" value="Unassembled WGS sequence"/>
</dbReference>
<dbReference type="Gene3D" id="1.20.1250.20">
    <property type="entry name" value="MFS general substrate transporter like domains"/>
    <property type="match status" value="2"/>
</dbReference>
<dbReference type="SUPFAM" id="SSF103473">
    <property type="entry name" value="MFS general substrate transporter"/>
    <property type="match status" value="1"/>
</dbReference>
<sequence length="442" mass="48338">MSSRDAAFEDAIYRKVSWRIVPFLLLCYVVAYLDRVNVGFAKLQMLNDLKFSETVYGLGAGVFFIGYFLFEIPSNVILHKVGARVWIARIMITWGLISAAMMFVTTPTMFYVLRFLLGVAEAGFFPGIILYLTYWYPADRRGRTTTWFMTAVALSGVIGGPLSGWIMESFHGHNGWAGWQWMFLLEGIPSVLVGLWVLAFLDDRIGHAKWLTAEAKAVLERNVAAESVHKEDLPIRRVLSSPRVWMMSAIYFSFVMGLYGISFWLPTIIRQTGVKSALDIGLLTAIPYGFAVLGMVLVARSADRTGERRWHIAIPALAGAVGLVLSVLWYDRTLLAMVGLTLATIGIMTTLPLFWSLPTAFLAGTGAAAGIAMINSLGNLAGFISPYAVGWLKDLTQSTNAGMYLLAGCLVAGAVLTLLVPARLVSSQRRAGPQGGALGTAR</sequence>
<dbReference type="PANTHER" id="PTHR43791:SF36">
    <property type="entry name" value="TRANSPORTER, PUTATIVE (AFU_ORTHOLOGUE AFUA_6G08340)-RELATED"/>
    <property type="match status" value="1"/>
</dbReference>
<evidence type="ECO:0000256" key="2">
    <source>
        <dbReference type="ARBA" id="ARBA00022448"/>
    </source>
</evidence>
<feature type="transmembrane region" description="Helical" evidence="8">
    <location>
        <begin position="16"/>
        <end position="34"/>
    </location>
</feature>
<dbReference type="CDD" id="cd17319">
    <property type="entry name" value="MFS_ExuT_GudP_like"/>
    <property type="match status" value="1"/>
</dbReference>
<dbReference type="Pfam" id="PF07690">
    <property type="entry name" value="MFS_1"/>
    <property type="match status" value="1"/>
</dbReference>
<reference evidence="10 11" key="1">
    <citation type="submission" date="2019-07" db="EMBL/GenBank/DDBJ databases">
        <title>Genome sequencing of lignin-degrading bacterial isolates.</title>
        <authorList>
            <person name="Gladden J."/>
        </authorList>
    </citation>
    <scope>NUCLEOTIDE SEQUENCE [LARGE SCALE GENOMIC DNA]</scope>
    <source>
        <strain evidence="10 11">J11</strain>
    </source>
</reference>
<feature type="transmembrane region" description="Helical" evidence="8">
    <location>
        <begin position="401"/>
        <end position="420"/>
    </location>
</feature>
<accession>A0A562B291</accession>
<dbReference type="InterPro" id="IPR036259">
    <property type="entry name" value="MFS_trans_sf"/>
</dbReference>
<feature type="domain" description="Major facilitator superfamily (MFS) profile" evidence="9">
    <location>
        <begin position="20"/>
        <end position="425"/>
    </location>
</feature>
<comment type="caution">
    <text evidence="10">The sequence shown here is derived from an EMBL/GenBank/DDBJ whole genome shotgun (WGS) entry which is preliminary data.</text>
</comment>
<keyword evidence="5 8" id="KW-0472">Membrane</keyword>
<dbReference type="FunFam" id="1.20.1250.20:FF:000018">
    <property type="entry name" value="MFS transporter permease"/>
    <property type="match status" value="1"/>
</dbReference>
<keyword evidence="11" id="KW-1185">Reference proteome</keyword>
<dbReference type="AlphaFoldDB" id="A0A562B291"/>
<evidence type="ECO:0000256" key="3">
    <source>
        <dbReference type="ARBA" id="ARBA00022692"/>
    </source>
</evidence>
<dbReference type="InterPro" id="IPR011701">
    <property type="entry name" value="MFS"/>
</dbReference>
<protein>
    <recommendedName>
        <fullName evidence="7">Putative tartrate transporter</fullName>
    </recommendedName>
</protein>
<comment type="subcellular location">
    <subcellularLocation>
        <location evidence="1">Membrane</location>
        <topology evidence="1">Multi-pass membrane protein</topology>
    </subcellularLocation>
</comment>
<name>A0A562B291_9BURK</name>
<dbReference type="FunFam" id="1.20.1250.20:FF:000126">
    <property type="entry name" value="MFS transporter permease"/>
    <property type="match status" value="1"/>
</dbReference>
<evidence type="ECO:0000256" key="1">
    <source>
        <dbReference type="ARBA" id="ARBA00004141"/>
    </source>
</evidence>
<feature type="transmembrane region" description="Helical" evidence="8">
    <location>
        <begin position="367"/>
        <end position="389"/>
    </location>
</feature>
<evidence type="ECO:0000256" key="5">
    <source>
        <dbReference type="ARBA" id="ARBA00023136"/>
    </source>
</evidence>
<feature type="transmembrane region" description="Helical" evidence="8">
    <location>
        <begin position="86"/>
        <end position="105"/>
    </location>
</feature>
<dbReference type="EMBL" id="VLJN01000066">
    <property type="protein sequence ID" value="TWG79020.1"/>
    <property type="molecule type" value="Genomic_DNA"/>
</dbReference>
<feature type="transmembrane region" description="Helical" evidence="8">
    <location>
        <begin position="179"/>
        <end position="201"/>
    </location>
</feature>
<keyword evidence="3 8" id="KW-0812">Transmembrane</keyword>
<evidence type="ECO:0000256" key="6">
    <source>
        <dbReference type="ARBA" id="ARBA00058119"/>
    </source>
</evidence>
<dbReference type="GO" id="GO:0022857">
    <property type="term" value="F:transmembrane transporter activity"/>
    <property type="evidence" value="ECO:0007669"/>
    <property type="project" value="InterPro"/>
</dbReference>
<proteinExistence type="predicted"/>
<feature type="transmembrane region" description="Helical" evidence="8">
    <location>
        <begin position="54"/>
        <end position="74"/>
    </location>
</feature>
<evidence type="ECO:0000313" key="10">
    <source>
        <dbReference type="EMBL" id="TWG79020.1"/>
    </source>
</evidence>
<feature type="transmembrane region" description="Helical" evidence="8">
    <location>
        <begin position="111"/>
        <end position="134"/>
    </location>
</feature>
<dbReference type="PROSITE" id="PS50850">
    <property type="entry name" value="MFS"/>
    <property type="match status" value="1"/>
</dbReference>
<evidence type="ECO:0000259" key="9">
    <source>
        <dbReference type="PROSITE" id="PS50850"/>
    </source>
</evidence>
<keyword evidence="2" id="KW-0813">Transport</keyword>
<evidence type="ECO:0000256" key="4">
    <source>
        <dbReference type="ARBA" id="ARBA00022989"/>
    </source>
</evidence>
<feature type="transmembrane region" description="Helical" evidence="8">
    <location>
        <begin position="244"/>
        <end position="265"/>
    </location>
</feature>
<feature type="transmembrane region" description="Helical" evidence="8">
    <location>
        <begin position="336"/>
        <end position="355"/>
    </location>
</feature>
<dbReference type="PANTHER" id="PTHR43791">
    <property type="entry name" value="PERMEASE-RELATED"/>
    <property type="match status" value="1"/>
</dbReference>